<name>A0A6A5WW98_9PLEO</name>
<proteinExistence type="predicted"/>
<evidence type="ECO:0000313" key="1">
    <source>
        <dbReference type="EMBL" id="KAF2005877.1"/>
    </source>
</evidence>
<reference evidence="1" key="1">
    <citation type="journal article" date="2020" name="Stud. Mycol.">
        <title>101 Dothideomycetes genomes: a test case for predicting lifestyles and emergence of pathogens.</title>
        <authorList>
            <person name="Haridas S."/>
            <person name="Albert R."/>
            <person name="Binder M."/>
            <person name="Bloem J."/>
            <person name="Labutti K."/>
            <person name="Salamov A."/>
            <person name="Andreopoulos B."/>
            <person name="Baker S."/>
            <person name="Barry K."/>
            <person name="Bills G."/>
            <person name="Bluhm B."/>
            <person name="Cannon C."/>
            <person name="Castanera R."/>
            <person name="Culley D."/>
            <person name="Daum C."/>
            <person name="Ezra D."/>
            <person name="Gonzalez J."/>
            <person name="Henrissat B."/>
            <person name="Kuo A."/>
            <person name="Liang C."/>
            <person name="Lipzen A."/>
            <person name="Lutzoni F."/>
            <person name="Magnuson J."/>
            <person name="Mondo S."/>
            <person name="Nolan M."/>
            <person name="Ohm R."/>
            <person name="Pangilinan J."/>
            <person name="Park H.-J."/>
            <person name="Ramirez L."/>
            <person name="Alfaro M."/>
            <person name="Sun H."/>
            <person name="Tritt A."/>
            <person name="Yoshinaga Y."/>
            <person name="Zwiers L.-H."/>
            <person name="Turgeon B."/>
            <person name="Goodwin S."/>
            <person name="Spatafora J."/>
            <person name="Crous P."/>
            <person name="Grigoriev I."/>
        </authorList>
    </citation>
    <scope>NUCLEOTIDE SEQUENCE</scope>
    <source>
        <strain evidence="1">CBS 123094</strain>
    </source>
</reference>
<dbReference type="AlphaFoldDB" id="A0A6A5WW98"/>
<keyword evidence="2" id="KW-1185">Reference proteome</keyword>
<dbReference type="EMBL" id="ML977561">
    <property type="protein sequence ID" value="KAF2005877.1"/>
    <property type="molecule type" value="Genomic_DNA"/>
</dbReference>
<dbReference type="Proteomes" id="UP000799779">
    <property type="component" value="Unassembled WGS sequence"/>
</dbReference>
<protein>
    <submittedName>
        <fullName evidence="1">Uncharacterized protein</fullName>
    </submittedName>
</protein>
<accession>A0A6A5WW98</accession>
<organism evidence="1 2">
    <name type="scientific">Amniculicola lignicola CBS 123094</name>
    <dbReference type="NCBI Taxonomy" id="1392246"/>
    <lineage>
        <taxon>Eukaryota</taxon>
        <taxon>Fungi</taxon>
        <taxon>Dikarya</taxon>
        <taxon>Ascomycota</taxon>
        <taxon>Pezizomycotina</taxon>
        <taxon>Dothideomycetes</taxon>
        <taxon>Pleosporomycetidae</taxon>
        <taxon>Pleosporales</taxon>
        <taxon>Amniculicolaceae</taxon>
        <taxon>Amniculicola</taxon>
    </lineage>
</organism>
<evidence type="ECO:0000313" key="2">
    <source>
        <dbReference type="Proteomes" id="UP000799779"/>
    </source>
</evidence>
<gene>
    <name evidence="1" type="ORF">P154DRAFT_542397</name>
</gene>
<sequence length="230" mass="25610">MSRNEKDGASPSRGQYILDQLTTVRAQHIRGVISTDIIPLVEQQALYGIAQTTIAMIPSDIALPLEDPPKSEFSFDTEVSKKIEVIGFSSDEVPQIVRLEGPMNRTEFWRPQVIVQELERLLRESLNASATCKVPSPTQAVFPPQKELPSRAVKRNFFGRLVGAMSQEEEPSPGGHPEVGLRQPQTQVESVGQVLVKARLEEISLRTVNEFGLFDTMSKQCVIIRVDARC</sequence>
<dbReference type="OrthoDB" id="3914029at2759"/>